<name>A0A2N5X1E1_9GAMM</name>
<dbReference type="AlphaFoldDB" id="A0A2N5X1E1"/>
<comment type="caution">
    <text evidence="1">The sequence shown here is derived from an EMBL/GenBank/DDBJ whole genome shotgun (WGS) entry which is preliminary data.</text>
</comment>
<accession>A0A2N5X1E1</accession>
<dbReference type="RefSeq" id="WP_101518307.1">
    <property type="nucleotide sequence ID" value="NZ_PKUS01000017.1"/>
</dbReference>
<proteinExistence type="predicted"/>
<evidence type="ECO:0000313" key="1">
    <source>
        <dbReference type="EMBL" id="PLW68270.1"/>
    </source>
</evidence>
<dbReference type="Proteomes" id="UP000235005">
    <property type="component" value="Unassembled WGS sequence"/>
</dbReference>
<organism evidence="1 2">
    <name type="scientific">Pseudohalioglobus lutimaris</name>
    <dbReference type="NCBI Taxonomy" id="1737061"/>
    <lineage>
        <taxon>Bacteria</taxon>
        <taxon>Pseudomonadati</taxon>
        <taxon>Pseudomonadota</taxon>
        <taxon>Gammaproteobacteria</taxon>
        <taxon>Cellvibrionales</taxon>
        <taxon>Halieaceae</taxon>
        <taxon>Pseudohalioglobus</taxon>
    </lineage>
</organism>
<dbReference type="OrthoDB" id="8252293at2"/>
<evidence type="ECO:0000313" key="2">
    <source>
        <dbReference type="Proteomes" id="UP000235005"/>
    </source>
</evidence>
<dbReference type="EMBL" id="PKUS01000017">
    <property type="protein sequence ID" value="PLW68270.1"/>
    <property type="molecule type" value="Genomic_DNA"/>
</dbReference>
<reference evidence="1 2" key="1">
    <citation type="submission" date="2018-01" db="EMBL/GenBank/DDBJ databases">
        <title>The draft genome sequence of Halioglobus lutimaris HF004.</title>
        <authorList>
            <person name="Du Z.-J."/>
            <person name="Shi M.-J."/>
        </authorList>
    </citation>
    <scope>NUCLEOTIDE SEQUENCE [LARGE SCALE GENOMIC DNA]</scope>
    <source>
        <strain evidence="1 2">HF004</strain>
    </source>
</reference>
<gene>
    <name evidence="1" type="ORF">C0039_13155</name>
</gene>
<protein>
    <submittedName>
        <fullName evidence="1">Uncharacterized protein</fullName>
    </submittedName>
</protein>
<sequence length="223" mass="26212">MRNIFDQYSQPENRLTHALVSAFAEDDKLMRSFVRWITGATPPKRLDIVEQQLPGEYELSESEYEKPGLPDAWVHDGDEWSLLIENKVASKLSLDQLKRHYKAAERRGFSVISVLAIDVAPPKIDLPVYVVFRSWKEIYSWLPHQSDKSKWAMRALRYMEIAERKWSAEAYLKEGTLTEFAGIHFDEQNPYSYGEATYTFDDERPPREEQFKAIIKFERSRKE</sequence>
<keyword evidence="2" id="KW-1185">Reference proteome</keyword>